<dbReference type="GO" id="GO:0042867">
    <property type="term" value="P:pyruvate catabolic process"/>
    <property type="evidence" value="ECO:0007669"/>
    <property type="project" value="UniProtKB-UniRule"/>
</dbReference>
<evidence type="ECO:0000256" key="3">
    <source>
        <dbReference type="HAMAP-Rule" id="MF_00850"/>
    </source>
</evidence>
<dbReference type="CDD" id="cd02014">
    <property type="entry name" value="TPP_POX"/>
    <property type="match status" value="1"/>
</dbReference>
<dbReference type="InterPro" id="IPR044261">
    <property type="entry name" value="Pyruvate_dehydrogenase"/>
</dbReference>
<evidence type="ECO:0000256" key="2">
    <source>
        <dbReference type="ARBA" id="ARBA00023052"/>
    </source>
</evidence>
<feature type="domain" description="Thiamine pyrophosphate enzyme N-terminal TPP-binding" evidence="7">
    <location>
        <begin position="4"/>
        <end position="115"/>
    </location>
</feature>
<feature type="binding site" evidence="3">
    <location>
        <position position="441"/>
    </location>
    <ligand>
        <name>Mg(2+)</name>
        <dbReference type="ChEBI" id="CHEBI:18420"/>
    </ligand>
</feature>
<dbReference type="InterPro" id="IPR012001">
    <property type="entry name" value="Thiamin_PyroP_enz_TPP-bd_dom"/>
</dbReference>
<keyword evidence="3" id="KW-0446">Lipid-binding</keyword>
<feature type="site" description="Moves into active site upon enzyme activation, plays a role in electron transfer" evidence="3">
    <location>
        <position position="473"/>
    </location>
</feature>
<dbReference type="FunFam" id="3.40.50.1220:FF:000013">
    <property type="entry name" value="Pyruvate dehydrogenase [ubiquinone]"/>
    <property type="match status" value="1"/>
</dbReference>
<dbReference type="InterPro" id="IPR011766">
    <property type="entry name" value="TPP_enzyme_TPP-bd"/>
</dbReference>
<comment type="cofactor">
    <cofactor evidence="3">
        <name>Mg(2+)</name>
        <dbReference type="ChEBI" id="CHEBI:18420"/>
    </cofactor>
    <text evidence="3">Binds 1 Mg(2+) ion per subunit.</text>
</comment>
<dbReference type="GO" id="GO:0005886">
    <property type="term" value="C:plasma membrane"/>
    <property type="evidence" value="ECO:0007669"/>
    <property type="project" value="UniProtKB-SubCell"/>
</dbReference>
<feature type="domain" description="Thiamine pyrophosphate enzyme TPP-binding" evidence="6">
    <location>
        <begin position="387"/>
        <end position="532"/>
    </location>
</feature>
<dbReference type="Proteomes" id="UP000248925">
    <property type="component" value="Unassembled WGS sequence"/>
</dbReference>
<keyword evidence="3" id="KW-0547">Nucleotide-binding</keyword>
<evidence type="ECO:0000256" key="1">
    <source>
        <dbReference type="ARBA" id="ARBA00007812"/>
    </source>
</evidence>
<feature type="region of interest" description="Membrane-binding domain" evidence="3">
    <location>
        <begin position="539"/>
        <end position="580"/>
    </location>
</feature>
<comment type="caution">
    <text evidence="3">Lacks conserved residue(s) required for the propagation of feature annotation.</text>
</comment>
<dbReference type="GO" id="GO:0008289">
    <property type="term" value="F:lipid binding"/>
    <property type="evidence" value="ECO:0007669"/>
    <property type="project" value="UniProtKB-UniRule"/>
</dbReference>
<name>A0A2W4C3D6_9HYPH</name>
<organism evidence="8 9">
    <name type="scientific">Rhizobium tubonense</name>
    <dbReference type="NCBI Taxonomy" id="484088"/>
    <lineage>
        <taxon>Bacteria</taxon>
        <taxon>Pseudomonadati</taxon>
        <taxon>Pseudomonadota</taxon>
        <taxon>Alphaproteobacteria</taxon>
        <taxon>Hyphomicrobiales</taxon>
        <taxon>Rhizobiaceae</taxon>
        <taxon>Rhizobium/Agrobacterium group</taxon>
        <taxon>Rhizobium</taxon>
    </lineage>
</organism>
<evidence type="ECO:0000259" key="6">
    <source>
        <dbReference type="Pfam" id="PF02775"/>
    </source>
</evidence>
<feature type="domain" description="Thiamine pyrophosphate enzyme central" evidence="5">
    <location>
        <begin position="194"/>
        <end position="325"/>
    </location>
</feature>
<dbReference type="InterPro" id="IPR029035">
    <property type="entry name" value="DHS-like_NAD/FAD-binding_dom"/>
</dbReference>
<dbReference type="PANTHER" id="PTHR42981">
    <property type="entry name" value="PYRUVATE DEHYDROGENASE [UBIQUINONE]"/>
    <property type="match status" value="1"/>
</dbReference>
<keyword evidence="2 3" id="KW-0786">Thiamine pyrophosphate</keyword>
<evidence type="ECO:0000313" key="9">
    <source>
        <dbReference type="Proteomes" id="UP000248925"/>
    </source>
</evidence>
<keyword evidence="3" id="KW-0560">Oxidoreductase</keyword>
<dbReference type="GO" id="GO:0000287">
    <property type="term" value="F:magnesium ion binding"/>
    <property type="evidence" value="ECO:0007669"/>
    <property type="project" value="UniProtKB-UniRule"/>
</dbReference>
<dbReference type="OrthoDB" id="4494979at2"/>
<dbReference type="Gene3D" id="3.40.50.970">
    <property type="match status" value="2"/>
</dbReference>
<dbReference type="PANTHER" id="PTHR42981:SF2">
    <property type="entry name" value="PYRUVATE DEHYDROGENASE [UBIQUINONE]"/>
    <property type="match status" value="1"/>
</dbReference>
<dbReference type="GO" id="GO:0030976">
    <property type="term" value="F:thiamine pyrophosphate binding"/>
    <property type="evidence" value="ECO:0007669"/>
    <property type="project" value="UniProtKB-UniRule"/>
</dbReference>
<dbReference type="CDD" id="cd07039">
    <property type="entry name" value="TPP_PYR_POX"/>
    <property type="match status" value="1"/>
</dbReference>
<accession>A0A2W4C3D6</accession>
<dbReference type="PROSITE" id="PS00187">
    <property type="entry name" value="TPP_ENZYMES"/>
    <property type="match status" value="1"/>
</dbReference>
<dbReference type="SUPFAM" id="SSF52518">
    <property type="entry name" value="Thiamin diphosphate-binding fold (THDP-binding)"/>
    <property type="match status" value="2"/>
</dbReference>
<dbReference type="EC" id="1.2.5.1" evidence="3"/>
<comment type="cofactor">
    <cofactor evidence="3">
        <name>FAD</name>
        <dbReference type="ChEBI" id="CHEBI:57692"/>
    </cofactor>
    <text evidence="3">Binds 1 FAD per subunit.</text>
</comment>
<dbReference type="InterPro" id="IPR047211">
    <property type="entry name" value="POXB-like"/>
</dbReference>
<keyword evidence="9" id="KW-1185">Reference proteome</keyword>
<dbReference type="RefSeq" id="WP_111164047.1">
    <property type="nucleotide sequence ID" value="NZ_PCDP01000076.1"/>
</dbReference>
<comment type="subcellular location">
    <subcellularLocation>
        <location evidence="3">Cell membrane</location>
        <topology evidence="3">Peripheral membrane protein</topology>
        <orientation evidence="3">Cytoplasmic side</orientation>
    </subcellularLocation>
</comment>
<evidence type="ECO:0000259" key="7">
    <source>
        <dbReference type="Pfam" id="PF02776"/>
    </source>
</evidence>
<keyword evidence="3" id="KW-0285">Flavoprotein</keyword>
<comment type="activity regulation">
    <text evidence="3">The C-terminus inhibits activity; it has to move for the enzyme to be active. Activated by lipid-binding, which occurs via the C-terminus.</text>
</comment>
<comment type="similarity">
    <text evidence="1 3 4">Belongs to the TPP enzyme family.</text>
</comment>
<dbReference type="NCBIfam" id="NF006591">
    <property type="entry name" value="PRK09124.1"/>
    <property type="match status" value="1"/>
</dbReference>
<comment type="function">
    <text evidence="3">A peripheral cell membrane enzyme that catalyzes the oxidative decarboxylation of pyruvate to form acetate and CO(2). It channels electrons from the cytoplasm to the respiratory chain at the cell membrane via ubiquinone.</text>
</comment>
<keyword evidence="3" id="KW-0274">FAD</keyword>
<keyword evidence="3" id="KW-0479">Metal-binding</keyword>
<gene>
    <name evidence="3" type="primary">poxB</name>
    <name evidence="8" type="ORF">CPY51_30115</name>
</gene>
<feature type="binding site" evidence="3">
    <location>
        <begin position="255"/>
        <end position="258"/>
    </location>
    <ligand>
        <name>FAD</name>
        <dbReference type="ChEBI" id="CHEBI:57692"/>
    </ligand>
</feature>
<keyword evidence="3 8" id="KW-0830">Ubiquinone</keyword>
<dbReference type="Pfam" id="PF02776">
    <property type="entry name" value="TPP_enzyme_N"/>
    <property type="match status" value="1"/>
</dbReference>
<keyword evidence="3" id="KW-0472">Membrane</keyword>
<dbReference type="InterPro" id="IPR012000">
    <property type="entry name" value="Thiamin_PyroP_enz_cen_dom"/>
</dbReference>
<dbReference type="AlphaFoldDB" id="A0A2W4C3D6"/>
<comment type="catalytic activity">
    <reaction evidence="3">
        <text>a ubiquinone + pyruvate + H2O = a ubiquinol + acetate + CO2</text>
        <dbReference type="Rhea" id="RHEA:27405"/>
        <dbReference type="Rhea" id="RHEA-COMP:9565"/>
        <dbReference type="Rhea" id="RHEA-COMP:9566"/>
        <dbReference type="ChEBI" id="CHEBI:15361"/>
        <dbReference type="ChEBI" id="CHEBI:15377"/>
        <dbReference type="ChEBI" id="CHEBI:16389"/>
        <dbReference type="ChEBI" id="CHEBI:16526"/>
        <dbReference type="ChEBI" id="CHEBI:17976"/>
        <dbReference type="ChEBI" id="CHEBI:30089"/>
        <dbReference type="EC" id="1.2.5.1"/>
    </reaction>
</comment>
<dbReference type="Gene3D" id="3.40.50.1220">
    <property type="entry name" value="TPP-binding domain"/>
    <property type="match status" value="1"/>
</dbReference>
<proteinExistence type="inferred from homology"/>
<dbReference type="EMBL" id="PCDP01000076">
    <property type="protein sequence ID" value="PZM08007.1"/>
    <property type="molecule type" value="Genomic_DNA"/>
</dbReference>
<evidence type="ECO:0000256" key="4">
    <source>
        <dbReference type="RuleBase" id="RU362132"/>
    </source>
</evidence>
<comment type="subunit">
    <text evidence="3">Homotetramer.</text>
</comment>
<feature type="binding site" evidence="3">
    <location>
        <begin position="441"/>
        <end position="443"/>
    </location>
    <ligand>
        <name>thiamine diphosphate</name>
        <dbReference type="ChEBI" id="CHEBI:58937"/>
    </ligand>
</feature>
<keyword evidence="3 8" id="KW-0670">Pyruvate</keyword>
<evidence type="ECO:0000259" key="5">
    <source>
        <dbReference type="Pfam" id="PF00205"/>
    </source>
</evidence>
<keyword evidence="3" id="KW-0460">Magnesium</keyword>
<reference evidence="8 9" key="1">
    <citation type="journal article" date="2018" name="Sci. Rep.">
        <title>Rhizobium tumorigenes sp. nov., a novel plant tumorigenic bacterium isolated from cane gall tumors on thornless blackberry.</title>
        <authorList>
            <person name="Kuzmanovi N."/>
            <person name="Smalla K."/>
            <person name="Gronow S."/>
            <person name="PuBawska J."/>
        </authorList>
    </citation>
    <scope>NUCLEOTIDE SEQUENCE [LARGE SCALE GENOMIC DNA]</scope>
    <source>
        <strain evidence="8 9">CCBAU 85046</strain>
    </source>
</reference>
<dbReference type="HAMAP" id="MF_00850">
    <property type="entry name" value="POX"/>
    <property type="match status" value="1"/>
</dbReference>
<feature type="binding site" evidence="3">
    <location>
        <begin position="468"/>
        <end position="474"/>
    </location>
    <ligand>
        <name>thiamine diphosphate</name>
        <dbReference type="ChEBI" id="CHEBI:58937"/>
    </ligand>
</feature>
<feature type="binding site" evidence="3">
    <location>
        <begin position="414"/>
        <end position="416"/>
    </location>
    <ligand>
        <name>thiamine diphosphate</name>
        <dbReference type="ChEBI" id="CHEBI:58937"/>
    </ligand>
</feature>
<dbReference type="InterPro" id="IPR047212">
    <property type="entry name" value="TPP_POXB-like"/>
</dbReference>
<dbReference type="SUPFAM" id="SSF52467">
    <property type="entry name" value="DHS-like NAD/FAD-binding domain"/>
    <property type="match status" value="1"/>
</dbReference>
<protein>
    <recommendedName>
        <fullName evidence="3">Pyruvate dehydrogenase [ubiquinone]</fullName>
        <ecNumber evidence="3">1.2.5.1</ecNumber>
    </recommendedName>
    <alternativeName>
        <fullName evidence="3">Pyruvate oxidase</fullName>
        <shortName evidence="3">POX</shortName>
    </alternativeName>
    <alternativeName>
        <fullName evidence="3">Pyruvate:ubiquinone-8 oxidoreductase</fullName>
    </alternativeName>
</protein>
<dbReference type="GO" id="GO:0050660">
    <property type="term" value="F:flavin adenine dinucleotide binding"/>
    <property type="evidence" value="ECO:0007669"/>
    <property type="project" value="UniProtKB-UniRule"/>
</dbReference>
<feature type="binding site" evidence="3">
    <location>
        <position position="50"/>
    </location>
    <ligand>
        <name>thiamine diphosphate</name>
        <dbReference type="ChEBI" id="CHEBI:58937"/>
    </ligand>
</feature>
<evidence type="ECO:0000313" key="8">
    <source>
        <dbReference type="EMBL" id="PZM08007.1"/>
    </source>
</evidence>
<feature type="binding site" evidence="3">
    <location>
        <position position="298"/>
    </location>
    <ligand>
        <name>FAD</name>
        <dbReference type="ChEBI" id="CHEBI:57692"/>
    </ligand>
</feature>
<dbReference type="InterPro" id="IPR047210">
    <property type="entry name" value="TPP_PYR_POXB-like"/>
</dbReference>
<feature type="binding site" evidence="3">
    <location>
        <begin position="278"/>
        <end position="282"/>
    </location>
    <ligand>
        <name>FAD</name>
        <dbReference type="ChEBI" id="CHEBI:57692"/>
    </ligand>
</feature>
<dbReference type="InterPro" id="IPR029061">
    <property type="entry name" value="THDP-binding"/>
</dbReference>
<dbReference type="GO" id="GO:0048039">
    <property type="term" value="F:ubiquinone binding"/>
    <property type="evidence" value="ECO:0007669"/>
    <property type="project" value="UniProtKB-UniRule"/>
</dbReference>
<dbReference type="Pfam" id="PF02775">
    <property type="entry name" value="TPP_enzyme_C"/>
    <property type="match status" value="1"/>
</dbReference>
<comment type="cofactor">
    <cofactor evidence="3">
        <name>thiamine diphosphate</name>
        <dbReference type="ChEBI" id="CHEBI:58937"/>
    </cofactor>
    <text evidence="3">Binds 1 thiamine pyrophosphate per subunit.</text>
</comment>
<comment type="caution">
    <text evidence="8">The sequence shown here is derived from an EMBL/GenBank/DDBJ whole genome shotgun (WGS) entry which is preliminary data.</text>
</comment>
<keyword evidence="3" id="KW-1003">Cell membrane</keyword>
<dbReference type="GO" id="GO:0052737">
    <property type="term" value="F:pyruvate dehydrogenase (quinone) activity"/>
    <property type="evidence" value="ECO:0007669"/>
    <property type="project" value="UniProtKB-UniRule"/>
</dbReference>
<dbReference type="Pfam" id="PF00205">
    <property type="entry name" value="TPP_enzyme_M"/>
    <property type="match status" value="1"/>
</dbReference>
<feature type="binding site" evidence="3">
    <location>
        <position position="468"/>
    </location>
    <ligand>
        <name>Mg(2+)</name>
        <dbReference type="ChEBI" id="CHEBI:18420"/>
    </ligand>
</feature>
<comment type="domain">
    <text evidence="3">Has 4 domains; the Pyr domain which binds the pyrimidine moiety of the thiamine pyrophosphate cofactor, the FAD-binding domain, the PP-binding domain which binds the pyrophosphate portion of thiamine pyrophosphate and the C-terminal membrane binding region. The C-terminus is held closely against the rest of the protein and covers the active site; during activation it unfolds from the rest of the protein and forms an amphipathic helix upon membrane binding, exposing the active site.</text>
</comment>
<sequence>MSETVADQFVATLAAAGVKRIFGVVGDSLNGISDAVRRHGQIEWMHVRHEEAGAFAASAEAHLTGSLAVCAGSCGPGNLHLINGLFDAHRSGVPVLAIAAHIPSSEIGSSYFQETHPQDLFKECSHYCELIADPTQMPRTLEIAIREAVGKRGVSVIVIPGDVALKAAPTSIKPRPLGLLPKIPSILPPRSDISALAEMLNGGGERRVTIFCGSGCAGAHDEVVALAKKLKAPVVHALKGKEYIEYDNPYDVGMTGLIGFASGYYAMKDCDVLLMLGTDFPYRQFYPEGVGVQIAQVDIRPGNIGRRANVDLGLVGDVKSTVNALLPSLRERLDRTHLDQAVSHYQRARRELDALAEGSGASGKIHPQQVAKTLSDLASDDAIFTCDVGLPTVWAARYLKLNGRRRLIGSFCHGSMANAMPHAIGAQATFPNRHVISMSGDGGFSMLMGDFLTLAQLKLPAKIVVFNNSALGFIEVEQKSTGFLPNGTDLDNPNFAAMAEAVGIKGIRLEHPRDVESGIREALAHDGPVLIDAVVARTELPVPPSINAEMAKGFTLYMLKAVFSGRGDELVDLALTNLWH</sequence>
<dbReference type="InterPro" id="IPR000399">
    <property type="entry name" value="TPP-bd_CS"/>
</dbReference>